<evidence type="ECO:0008006" key="4">
    <source>
        <dbReference type="Google" id="ProtNLM"/>
    </source>
</evidence>
<name>A0A419NF87_9GAMM</name>
<keyword evidence="1" id="KW-0812">Transmembrane</keyword>
<keyword evidence="3" id="KW-1185">Reference proteome</keyword>
<evidence type="ECO:0000256" key="1">
    <source>
        <dbReference type="SAM" id="Phobius"/>
    </source>
</evidence>
<evidence type="ECO:0000313" key="2">
    <source>
        <dbReference type="EMBL" id="RJT47620.1"/>
    </source>
</evidence>
<comment type="caution">
    <text evidence="2">The sequence shown here is derived from an EMBL/GenBank/DDBJ whole genome shotgun (WGS) entry which is preliminary data.</text>
</comment>
<dbReference type="AlphaFoldDB" id="A0A419NF87"/>
<dbReference type="Pfam" id="PF11045">
    <property type="entry name" value="YbjM"/>
    <property type="match status" value="1"/>
</dbReference>
<protein>
    <recommendedName>
        <fullName evidence="4">Inner membrane protein</fullName>
    </recommendedName>
</protein>
<gene>
    <name evidence="2" type="ORF">D6C13_01025</name>
</gene>
<proteinExistence type="predicted"/>
<dbReference type="Proteomes" id="UP000284908">
    <property type="component" value="Unassembled WGS sequence"/>
</dbReference>
<dbReference type="OrthoDB" id="6540266at2"/>
<feature type="transmembrane region" description="Helical" evidence="1">
    <location>
        <begin position="12"/>
        <end position="31"/>
    </location>
</feature>
<keyword evidence="1" id="KW-1133">Transmembrane helix</keyword>
<dbReference type="GO" id="GO:0016020">
    <property type="term" value="C:membrane"/>
    <property type="evidence" value="ECO:0007669"/>
    <property type="project" value="InterPro"/>
</dbReference>
<dbReference type="RefSeq" id="WP_120130988.1">
    <property type="nucleotide sequence ID" value="NZ_RAHH01000001.1"/>
</dbReference>
<feature type="transmembrane region" description="Helical" evidence="1">
    <location>
        <begin position="37"/>
        <end position="56"/>
    </location>
</feature>
<feature type="transmembrane region" description="Helical" evidence="1">
    <location>
        <begin position="63"/>
        <end position="82"/>
    </location>
</feature>
<organism evidence="2 3">
    <name type="scientific">Rahnella woolbedingensis</name>
    <dbReference type="NCBI Taxonomy" id="1510574"/>
    <lineage>
        <taxon>Bacteria</taxon>
        <taxon>Pseudomonadati</taxon>
        <taxon>Pseudomonadota</taxon>
        <taxon>Gammaproteobacteria</taxon>
        <taxon>Enterobacterales</taxon>
        <taxon>Yersiniaceae</taxon>
        <taxon>Rahnella</taxon>
    </lineage>
</organism>
<sequence>MAIWRTIKAPATCCILFVIAFIFLKNGWIIVSDKFPGPEYGLLLFLFPGVITALIFRSTAIFSTLLGAFAAVPFCFILRWIYYVRVRPPVQEVAYAASAIFWCVLGAMFVVLATTAYRQYLTNKKGAH</sequence>
<feature type="transmembrane region" description="Helical" evidence="1">
    <location>
        <begin position="94"/>
        <end position="117"/>
    </location>
</feature>
<reference evidence="2 3" key="1">
    <citation type="submission" date="2018-09" db="EMBL/GenBank/DDBJ databases">
        <authorList>
            <person name="Le Fleche-Mateos A."/>
        </authorList>
    </citation>
    <scope>NUCLEOTIDE SEQUENCE [LARGE SCALE GENOMIC DNA]</scope>
    <source>
        <strain evidence="2 3">DSM 27399</strain>
    </source>
</reference>
<evidence type="ECO:0000313" key="3">
    <source>
        <dbReference type="Proteomes" id="UP000284908"/>
    </source>
</evidence>
<dbReference type="EMBL" id="RAHH01000001">
    <property type="protein sequence ID" value="RJT47620.1"/>
    <property type="molecule type" value="Genomic_DNA"/>
</dbReference>
<accession>A0A419NF87</accession>
<keyword evidence="1" id="KW-0472">Membrane</keyword>
<dbReference type="InterPro" id="IPR020368">
    <property type="entry name" value="Uncharacterised_YbjM"/>
</dbReference>